<accession>A0ABN6EQG1</accession>
<dbReference type="RefSeq" id="WP_229590652.1">
    <property type="nucleotide sequence ID" value="NZ_AP024485.1"/>
</dbReference>
<gene>
    <name evidence="4" type="ORF">PSDVSF_19000</name>
</gene>
<evidence type="ECO:0000313" key="4">
    <source>
        <dbReference type="EMBL" id="BCS88658.1"/>
    </source>
</evidence>
<keyword evidence="5" id="KW-1185">Reference proteome</keyword>
<organism evidence="4 5">
    <name type="scientific">Pseudodesulfovibrio sediminis</name>
    <dbReference type="NCBI Taxonomy" id="2810563"/>
    <lineage>
        <taxon>Bacteria</taxon>
        <taxon>Pseudomonadati</taxon>
        <taxon>Thermodesulfobacteriota</taxon>
        <taxon>Desulfovibrionia</taxon>
        <taxon>Desulfovibrionales</taxon>
        <taxon>Desulfovibrionaceae</taxon>
    </lineage>
</organism>
<dbReference type="InterPro" id="IPR036979">
    <property type="entry name" value="CM_dom_sf"/>
</dbReference>
<dbReference type="Pfam" id="PF01817">
    <property type="entry name" value="CM_2"/>
    <property type="match status" value="1"/>
</dbReference>
<evidence type="ECO:0000259" key="3">
    <source>
        <dbReference type="PROSITE" id="PS50008"/>
    </source>
</evidence>
<dbReference type="Gene3D" id="3.65.10.10">
    <property type="entry name" value="Enolpyruvate transferase domain"/>
    <property type="match status" value="2"/>
</dbReference>
<reference evidence="4" key="1">
    <citation type="journal article" date="2022" name="Arch. Microbiol.">
        <title>Pseudodesulfovibrio sediminis sp. nov., a mesophilic and neutrophilic sulfate-reducing bacterium isolated from sediment of a brackish lake.</title>
        <authorList>
            <person name="Takahashi A."/>
            <person name="Kojima H."/>
            <person name="Watanabe M."/>
            <person name="Fukui M."/>
        </authorList>
    </citation>
    <scope>NUCLEOTIDE SEQUENCE</scope>
    <source>
        <strain evidence="4">SF6</strain>
    </source>
</reference>
<dbReference type="Proteomes" id="UP001053296">
    <property type="component" value="Chromosome"/>
</dbReference>
<dbReference type="InterPro" id="IPR013792">
    <property type="entry name" value="RNA3'P_cycl/enolpyr_Trfase_a/b"/>
</dbReference>
<feature type="compositionally biased region" description="Basic and acidic residues" evidence="2">
    <location>
        <begin position="626"/>
        <end position="635"/>
    </location>
</feature>
<dbReference type="InterPro" id="IPR036968">
    <property type="entry name" value="Enolpyruvate_Tfrase_sf"/>
</dbReference>
<dbReference type="EC" id="5.4.99.5" evidence="1"/>
<dbReference type="InterPro" id="IPR036263">
    <property type="entry name" value="Chorismate_II_sf"/>
</dbReference>
<dbReference type="Gene3D" id="1.20.59.10">
    <property type="entry name" value="Chorismate mutase"/>
    <property type="match status" value="1"/>
</dbReference>
<feature type="region of interest" description="Disordered" evidence="2">
    <location>
        <begin position="622"/>
        <end position="641"/>
    </location>
</feature>
<evidence type="ECO:0000313" key="5">
    <source>
        <dbReference type="Proteomes" id="UP001053296"/>
    </source>
</evidence>
<proteinExistence type="predicted"/>
<evidence type="ECO:0000256" key="2">
    <source>
        <dbReference type="SAM" id="MobiDB-lite"/>
    </source>
</evidence>
<feature type="region of interest" description="Disordered" evidence="2">
    <location>
        <begin position="1"/>
        <end position="108"/>
    </location>
</feature>
<name>A0ABN6EQG1_9BACT</name>
<evidence type="ECO:0000256" key="1">
    <source>
        <dbReference type="ARBA" id="ARBA00012404"/>
    </source>
</evidence>
<dbReference type="PROSITE" id="PS50008">
    <property type="entry name" value="PIPLC_Y_DOMAIN"/>
    <property type="match status" value="1"/>
</dbReference>
<sequence length="641" mass="70805">MIKIRKDDDRRGASNGQRKDDTRSDSRYDDKRSTPRYNDNRGDSRRDNSRGDSRTNSRNDDRPSRPRRDESRGPRKFEKREGPRGAGPRGGRRPGGRDFFGNKPERAPISDEDYVAKADVVAGHRFTDISDIDNQVLNLLEKRAFLIRKEGAWRKSRQKSLVDPKLEKLLRGSFDAKASELGLDAKLTKSLFTLLNQFSLADVRKKFEGDGYKLAPRVEPLSASISGPRSFRYTRMMLAMAASAGAPAKLAPVTMNAPNKDLAKALKQAKSPIHWDDDYIKNEGGRTLHFEGNMIFVGEDPFNFYMLLCFALGHAGRCKFTGKPALQLMDIASLNRVLPRLGARMVPINPNNPGLPARLECGGAMDEAVTLPGGTDPDFAAALTLAAWSFPGGLTINGLTKEARVRVAEAVEVLNDCGITAELKKDSVTISDGIPTIEPTPTLPLSVKFNSLLMALPIMSGGSLNIQGSWPRNETTDRIVQELTNLGLRIDIATENIVVSKEGDVPENGTITLGEIPDLQPLALALGLRLGNATLTGTFDGTITELLDRMSALYEETEDGLVLKPGTKRWDGTWYSPDPIWSMGCALSAYVVPGILLENHGEVTATWPEFWNFYNSLPTGKMKPKPVREKKDDTRKRIKIR</sequence>
<protein>
    <recommendedName>
        <fullName evidence="1">chorismate mutase</fullName>
        <ecNumber evidence="1">5.4.99.5</ecNumber>
    </recommendedName>
</protein>
<dbReference type="InterPro" id="IPR001711">
    <property type="entry name" value="PLipase_C_Pinositol-sp_Y"/>
</dbReference>
<dbReference type="EMBL" id="AP024485">
    <property type="protein sequence ID" value="BCS88658.1"/>
    <property type="molecule type" value="Genomic_DNA"/>
</dbReference>
<feature type="domain" description="PI-PLC Y-box" evidence="3">
    <location>
        <begin position="563"/>
        <end position="590"/>
    </location>
</feature>
<feature type="compositionally biased region" description="Basic and acidic residues" evidence="2">
    <location>
        <begin position="1"/>
        <end position="83"/>
    </location>
</feature>
<dbReference type="InterPro" id="IPR002701">
    <property type="entry name" value="CM_II_prokaryot"/>
</dbReference>
<dbReference type="SUPFAM" id="SSF48600">
    <property type="entry name" value="Chorismate mutase II"/>
    <property type="match status" value="1"/>
</dbReference>
<dbReference type="SUPFAM" id="SSF55205">
    <property type="entry name" value="EPT/RTPC-like"/>
    <property type="match status" value="1"/>
</dbReference>